<protein>
    <submittedName>
        <fullName evidence="1">Uncharacterized protein</fullName>
    </submittedName>
</protein>
<reference evidence="1" key="1">
    <citation type="submission" date="2021-04" db="EMBL/GenBank/DDBJ databases">
        <title>Dactylosporangium aurantiacum NRRL B-8018 full assembly.</title>
        <authorList>
            <person name="Hartkoorn R.C."/>
            <person name="Beaudoing E."/>
            <person name="Hot D."/>
        </authorList>
    </citation>
    <scope>NUCLEOTIDE SEQUENCE</scope>
    <source>
        <strain evidence="1">NRRL B-8018</strain>
    </source>
</reference>
<sequence length="141" mass="14231">MSVDVDLAAAVVPYVAAAVGVYGARVLERVSDAAADATAAATVGVGRRLLRRILGREASAGPVSAAVQDLAEDPTDEDRVAALRLQLRKALVSDPQLAAEVAAMLPDATTVTAAGPRSVAARDITGIVQTGDGSAAWQGRG</sequence>
<keyword evidence="2" id="KW-1185">Reference proteome</keyword>
<gene>
    <name evidence="1" type="ORF">Daura_42095</name>
</gene>
<dbReference type="EMBL" id="CP073767">
    <property type="protein sequence ID" value="UWZ60055.1"/>
    <property type="molecule type" value="Genomic_DNA"/>
</dbReference>
<dbReference type="AlphaFoldDB" id="A0A9Q9MMK7"/>
<evidence type="ECO:0000313" key="1">
    <source>
        <dbReference type="EMBL" id="UWZ60055.1"/>
    </source>
</evidence>
<name>A0A9Q9MMK7_9ACTN</name>
<dbReference type="KEGG" id="daur:Daura_42095"/>
<organism evidence="1 2">
    <name type="scientific">Dactylosporangium aurantiacum</name>
    <dbReference type="NCBI Taxonomy" id="35754"/>
    <lineage>
        <taxon>Bacteria</taxon>
        <taxon>Bacillati</taxon>
        <taxon>Actinomycetota</taxon>
        <taxon>Actinomycetes</taxon>
        <taxon>Micromonosporales</taxon>
        <taxon>Micromonosporaceae</taxon>
        <taxon>Dactylosporangium</taxon>
    </lineage>
</organism>
<proteinExistence type="predicted"/>
<accession>A0A9Q9MMK7</accession>
<evidence type="ECO:0000313" key="2">
    <source>
        <dbReference type="Proteomes" id="UP001058003"/>
    </source>
</evidence>
<dbReference type="Proteomes" id="UP001058003">
    <property type="component" value="Chromosome"/>
</dbReference>